<dbReference type="Pfam" id="PF05569">
    <property type="entry name" value="Peptidase_M56"/>
    <property type="match status" value="1"/>
</dbReference>
<dbReference type="OrthoDB" id="7743548at2"/>
<protein>
    <submittedName>
        <fullName evidence="3">Signal transducer regulating beta-lactamase production, contains metallopeptidase domain</fullName>
    </submittedName>
</protein>
<dbReference type="AlphaFoldDB" id="A0A1M5UQV2"/>
<keyword evidence="1" id="KW-1133">Transmembrane helix</keyword>
<keyword evidence="1" id="KW-0472">Membrane</keyword>
<dbReference type="EMBL" id="FQWM01000007">
    <property type="protein sequence ID" value="SHH65375.1"/>
    <property type="molecule type" value="Genomic_DNA"/>
</dbReference>
<reference evidence="4" key="1">
    <citation type="submission" date="2016-11" db="EMBL/GenBank/DDBJ databases">
        <authorList>
            <person name="Varghese N."/>
            <person name="Submissions S."/>
        </authorList>
    </citation>
    <scope>NUCLEOTIDE SEQUENCE [LARGE SCALE GENOMIC DNA]</scope>
    <source>
        <strain evidence="4">DSM 28223</strain>
    </source>
</reference>
<dbReference type="InterPro" id="IPR008756">
    <property type="entry name" value="Peptidase_M56"/>
</dbReference>
<evidence type="ECO:0000313" key="3">
    <source>
        <dbReference type="EMBL" id="SHH65375.1"/>
    </source>
</evidence>
<feature type="transmembrane region" description="Helical" evidence="1">
    <location>
        <begin position="46"/>
        <end position="64"/>
    </location>
</feature>
<dbReference type="CDD" id="cd07341">
    <property type="entry name" value="M56_BlaR1_MecR1_like"/>
    <property type="match status" value="1"/>
</dbReference>
<name>A0A1M5UQV2_9RHOB</name>
<feature type="transmembrane region" description="Helical" evidence="1">
    <location>
        <begin position="115"/>
        <end position="140"/>
    </location>
</feature>
<proteinExistence type="predicted"/>
<feature type="transmembrane region" description="Helical" evidence="1">
    <location>
        <begin position="160"/>
        <end position="180"/>
    </location>
</feature>
<dbReference type="Proteomes" id="UP000184211">
    <property type="component" value="Unassembled WGS sequence"/>
</dbReference>
<dbReference type="STRING" id="870908.SAMN04488044_2926"/>
<sequence length="370" mass="41501">MTVDQIVGGAIWIQLMILLAALVFAVFEGILWLSGNRRHFLTRRRLGVATIACLSTLPFIMPYLSKTSYAASVNATDVIVAQVLKGNIGISAIEMNNLFQIKARVMEQLTTGRTLVAQLVIAAFLSALILRLGYILLNLWRVRRSIYQGRVLHRSRRMKLIMSPHITVPFSTRGLWYYYIVIPQGFGGDRKAMQMSLGHEMQHIRQGDVDAEVLLSFLSPLVVLNPGFWFLSSRLRKLGELACDRAYLARSGFDAHGYSLRLLSIARQSLATRAQPTALGVPLVGRSIPFIGRRSILKERILEIAHDQEDPKRETIWFAFALSVFMAAGVLFGAAALAEPPEWSHDRIMLSTVANLDRLNELNTLAQRSW</sequence>
<dbReference type="PANTHER" id="PTHR34978">
    <property type="entry name" value="POSSIBLE SENSOR-TRANSDUCER PROTEIN BLAR"/>
    <property type="match status" value="1"/>
</dbReference>
<evidence type="ECO:0000256" key="1">
    <source>
        <dbReference type="SAM" id="Phobius"/>
    </source>
</evidence>
<evidence type="ECO:0000313" key="4">
    <source>
        <dbReference type="Proteomes" id="UP000184211"/>
    </source>
</evidence>
<dbReference type="RefSeq" id="WP_072793776.1">
    <property type="nucleotide sequence ID" value="NZ_FQWM01000007.1"/>
</dbReference>
<evidence type="ECO:0000259" key="2">
    <source>
        <dbReference type="Pfam" id="PF05569"/>
    </source>
</evidence>
<dbReference type="PANTHER" id="PTHR34978:SF3">
    <property type="entry name" value="SLR0241 PROTEIN"/>
    <property type="match status" value="1"/>
</dbReference>
<feature type="transmembrane region" description="Helical" evidence="1">
    <location>
        <begin position="213"/>
        <end position="231"/>
    </location>
</feature>
<feature type="domain" description="Peptidase M56" evidence="2">
    <location>
        <begin position="87"/>
        <end position="270"/>
    </location>
</feature>
<organism evidence="3 4">
    <name type="scientific">Cognatishimia maritima</name>
    <dbReference type="NCBI Taxonomy" id="870908"/>
    <lineage>
        <taxon>Bacteria</taxon>
        <taxon>Pseudomonadati</taxon>
        <taxon>Pseudomonadota</taxon>
        <taxon>Alphaproteobacteria</taxon>
        <taxon>Rhodobacterales</taxon>
        <taxon>Paracoccaceae</taxon>
        <taxon>Cognatishimia</taxon>
    </lineage>
</organism>
<accession>A0A1M5UQV2</accession>
<feature type="transmembrane region" description="Helical" evidence="1">
    <location>
        <begin position="316"/>
        <end position="338"/>
    </location>
</feature>
<dbReference type="InterPro" id="IPR052173">
    <property type="entry name" value="Beta-lactam_resp_regulator"/>
</dbReference>
<keyword evidence="4" id="KW-1185">Reference proteome</keyword>
<feature type="transmembrane region" description="Helical" evidence="1">
    <location>
        <begin position="12"/>
        <end position="34"/>
    </location>
</feature>
<keyword evidence="1" id="KW-0812">Transmembrane</keyword>
<gene>
    <name evidence="3" type="ORF">SAMN04488044_2926</name>
</gene>